<name>A0ABV7Z6Y3_9DEIO</name>
<protein>
    <submittedName>
        <fullName evidence="2">Uncharacterized protein</fullName>
    </submittedName>
</protein>
<keyword evidence="3" id="KW-1185">Reference proteome</keyword>
<reference evidence="3" key="1">
    <citation type="journal article" date="2019" name="Int. J. Syst. Evol. Microbiol.">
        <title>The Global Catalogue of Microorganisms (GCM) 10K type strain sequencing project: providing services to taxonomists for standard genome sequencing and annotation.</title>
        <authorList>
            <consortium name="The Broad Institute Genomics Platform"/>
            <consortium name="The Broad Institute Genome Sequencing Center for Infectious Disease"/>
            <person name="Wu L."/>
            <person name="Ma J."/>
        </authorList>
    </citation>
    <scope>NUCLEOTIDE SEQUENCE [LARGE SCALE GENOMIC DNA]</scope>
    <source>
        <strain evidence="3">CCTCC AB 2017081</strain>
    </source>
</reference>
<organism evidence="2 3">
    <name type="scientific">Deinococcus rufus</name>
    <dbReference type="NCBI Taxonomy" id="2136097"/>
    <lineage>
        <taxon>Bacteria</taxon>
        <taxon>Thermotogati</taxon>
        <taxon>Deinococcota</taxon>
        <taxon>Deinococci</taxon>
        <taxon>Deinococcales</taxon>
        <taxon>Deinococcaceae</taxon>
        <taxon>Deinococcus</taxon>
    </lineage>
</organism>
<dbReference type="RefSeq" id="WP_380101799.1">
    <property type="nucleotide sequence ID" value="NZ_JBHRZG010000010.1"/>
</dbReference>
<accession>A0ABV7Z6Y3</accession>
<evidence type="ECO:0000313" key="2">
    <source>
        <dbReference type="EMBL" id="MFC3833147.1"/>
    </source>
</evidence>
<gene>
    <name evidence="2" type="ORF">ACFOSB_09785</name>
</gene>
<evidence type="ECO:0000313" key="3">
    <source>
        <dbReference type="Proteomes" id="UP001595803"/>
    </source>
</evidence>
<feature type="transmembrane region" description="Helical" evidence="1">
    <location>
        <begin position="64"/>
        <end position="80"/>
    </location>
</feature>
<keyword evidence="1" id="KW-0472">Membrane</keyword>
<keyword evidence="1" id="KW-0812">Transmembrane</keyword>
<sequence>MKVVAWLAVALLILLALTLGALTLGAFASLNSGAPLLLRSAGTVTTTVLSQLGLPDMEPLDRALILTGVTGVVAALAAYIKPRS</sequence>
<proteinExistence type="predicted"/>
<evidence type="ECO:0000256" key="1">
    <source>
        <dbReference type="SAM" id="Phobius"/>
    </source>
</evidence>
<dbReference type="Proteomes" id="UP001595803">
    <property type="component" value="Unassembled WGS sequence"/>
</dbReference>
<dbReference type="EMBL" id="JBHRZG010000010">
    <property type="protein sequence ID" value="MFC3833147.1"/>
    <property type="molecule type" value="Genomic_DNA"/>
</dbReference>
<keyword evidence="1" id="KW-1133">Transmembrane helix</keyword>
<comment type="caution">
    <text evidence="2">The sequence shown here is derived from an EMBL/GenBank/DDBJ whole genome shotgun (WGS) entry which is preliminary data.</text>
</comment>